<comment type="subcellular location">
    <subcellularLocation>
        <location evidence="1">Membrane</location>
        <topology evidence="1">Multi-pass membrane protein</topology>
    </subcellularLocation>
</comment>
<protein>
    <submittedName>
        <fullName evidence="11">Uncharacterized protein</fullName>
    </submittedName>
</protein>
<evidence type="ECO:0000256" key="8">
    <source>
        <dbReference type="PROSITE-ProRule" id="PRU00282"/>
    </source>
</evidence>
<evidence type="ECO:0000256" key="3">
    <source>
        <dbReference type="ARBA" id="ARBA00022448"/>
    </source>
</evidence>
<accession>X6NGF1</accession>
<proteinExistence type="inferred from homology"/>
<dbReference type="InterPro" id="IPR018108">
    <property type="entry name" value="MCP_transmembrane"/>
</dbReference>
<organism evidence="11 12">
    <name type="scientific">Reticulomyxa filosa</name>
    <dbReference type="NCBI Taxonomy" id="46433"/>
    <lineage>
        <taxon>Eukaryota</taxon>
        <taxon>Sar</taxon>
        <taxon>Rhizaria</taxon>
        <taxon>Retaria</taxon>
        <taxon>Foraminifera</taxon>
        <taxon>Monothalamids</taxon>
        <taxon>Reticulomyxidae</taxon>
        <taxon>Reticulomyxa</taxon>
    </lineage>
</organism>
<evidence type="ECO:0000256" key="9">
    <source>
        <dbReference type="RuleBase" id="RU000488"/>
    </source>
</evidence>
<dbReference type="Gene3D" id="1.50.40.10">
    <property type="entry name" value="Mitochondrial carrier domain"/>
    <property type="match status" value="1"/>
</dbReference>
<comment type="caution">
    <text evidence="11">The sequence shown here is derived from an EMBL/GenBank/DDBJ whole genome shotgun (WGS) entry which is preliminary data.</text>
</comment>
<dbReference type="AlphaFoldDB" id="X6NGF1"/>
<keyword evidence="3 9" id="KW-0813">Transport</keyword>
<feature type="repeat" description="Solcar" evidence="8">
    <location>
        <begin position="201"/>
        <end position="286"/>
    </location>
</feature>
<dbReference type="PANTHER" id="PTHR45618">
    <property type="entry name" value="MITOCHONDRIAL DICARBOXYLATE CARRIER-RELATED"/>
    <property type="match status" value="1"/>
</dbReference>
<dbReference type="PROSITE" id="PS50920">
    <property type="entry name" value="SOLCAR"/>
    <property type="match status" value="2"/>
</dbReference>
<dbReference type="OrthoDB" id="435170at2759"/>
<evidence type="ECO:0000256" key="7">
    <source>
        <dbReference type="ARBA" id="ARBA00023136"/>
    </source>
</evidence>
<evidence type="ECO:0000256" key="4">
    <source>
        <dbReference type="ARBA" id="ARBA00022692"/>
    </source>
</evidence>
<feature type="repeat" description="Solcar" evidence="8">
    <location>
        <begin position="99"/>
        <end position="183"/>
    </location>
</feature>
<dbReference type="Pfam" id="PF00153">
    <property type="entry name" value="Mito_carr"/>
    <property type="match status" value="3"/>
</dbReference>
<evidence type="ECO:0000256" key="6">
    <source>
        <dbReference type="ARBA" id="ARBA00022989"/>
    </source>
</evidence>
<name>X6NGF1_RETFI</name>
<keyword evidence="12" id="KW-1185">Reference proteome</keyword>
<dbReference type="OMA" id="LIPCWLR"/>
<comment type="similarity">
    <text evidence="2 9">Belongs to the mitochondrial carrier (TC 2.A.29) family.</text>
</comment>
<evidence type="ECO:0000313" key="11">
    <source>
        <dbReference type="EMBL" id="ETO24829.1"/>
    </source>
</evidence>
<evidence type="ECO:0000313" key="12">
    <source>
        <dbReference type="Proteomes" id="UP000023152"/>
    </source>
</evidence>
<feature type="transmembrane region" description="Helical" evidence="10">
    <location>
        <begin position="72"/>
        <end position="91"/>
    </location>
</feature>
<dbReference type="GO" id="GO:0016020">
    <property type="term" value="C:membrane"/>
    <property type="evidence" value="ECO:0007669"/>
    <property type="project" value="UniProtKB-SubCell"/>
</dbReference>
<gene>
    <name evidence="11" type="ORF">RFI_12329</name>
</gene>
<evidence type="ECO:0000256" key="2">
    <source>
        <dbReference type="ARBA" id="ARBA00006375"/>
    </source>
</evidence>
<sequence length="292" mass="32362">MKTKRNDVSTLGHLLLSSASVSVATIITHPIDVVKVHMQLNSVSAASGEAFSIQKFFSYFPKLYQQFGISQFYSGIGAALTFVNALFLLLVGKERRKSTNTVISTTAAIGSGCIAAVIGNPFEVIKVRMQSDVSQYANMFHGIRSIVMTEGILRFWRGVIPGMARSGLLTASQIGPYQYTKQTLQQFTRSNSNPNANGLWNQFTIDLVASLCAGIVSTTVTSPVDVIKTRVMNNATQQSIRYFAMAKYMFVHEGWGSFFRGWMANYVRLGPQTTCIFITYEYLCKIIQIESF</sequence>
<keyword evidence="4 8" id="KW-0812">Transmembrane</keyword>
<dbReference type="EMBL" id="ASPP01008935">
    <property type="protein sequence ID" value="ETO24829.1"/>
    <property type="molecule type" value="Genomic_DNA"/>
</dbReference>
<keyword evidence="5" id="KW-0677">Repeat</keyword>
<dbReference type="InterPro" id="IPR023395">
    <property type="entry name" value="MCP_dom_sf"/>
</dbReference>
<evidence type="ECO:0000256" key="5">
    <source>
        <dbReference type="ARBA" id="ARBA00022737"/>
    </source>
</evidence>
<reference evidence="11 12" key="1">
    <citation type="journal article" date="2013" name="Curr. Biol.">
        <title>The Genome of the Foraminiferan Reticulomyxa filosa.</title>
        <authorList>
            <person name="Glockner G."/>
            <person name="Hulsmann N."/>
            <person name="Schleicher M."/>
            <person name="Noegel A.A."/>
            <person name="Eichinger L."/>
            <person name="Gallinger C."/>
            <person name="Pawlowski J."/>
            <person name="Sierra R."/>
            <person name="Euteneuer U."/>
            <person name="Pillet L."/>
            <person name="Moustafa A."/>
            <person name="Platzer M."/>
            <person name="Groth M."/>
            <person name="Szafranski K."/>
            <person name="Schliwa M."/>
        </authorList>
    </citation>
    <scope>NUCLEOTIDE SEQUENCE [LARGE SCALE GENOMIC DNA]</scope>
</reference>
<evidence type="ECO:0000256" key="10">
    <source>
        <dbReference type="SAM" id="Phobius"/>
    </source>
</evidence>
<evidence type="ECO:0000256" key="1">
    <source>
        <dbReference type="ARBA" id="ARBA00004141"/>
    </source>
</evidence>
<dbReference type="InterPro" id="IPR050391">
    <property type="entry name" value="Mito_Metabolite_Transporter"/>
</dbReference>
<dbReference type="SUPFAM" id="SSF103506">
    <property type="entry name" value="Mitochondrial carrier"/>
    <property type="match status" value="1"/>
</dbReference>
<keyword evidence="7 8" id="KW-0472">Membrane</keyword>
<dbReference type="Proteomes" id="UP000023152">
    <property type="component" value="Unassembled WGS sequence"/>
</dbReference>
<keyword evidence="6 10" id="KW-1133">Transmembrane helix</keyword>